<comment type="caution">
    <text evidence="2">The sequence shown here is derived from an EMBL/GenBank/DDBJ whole genome shotgun (WGS) entry which is preliminary data.</text>
</comment>
<reference evidence="2 3" key="1">
    <citation type="submission" date="2019-09" db="EMBL/GenBank/DDBJ databases">
        <authorList>
            <person name="Cao W.R."/>
        </authorList>
    </citation>
    <scope>NUCLEOTIDE SEQUENCE [LARGE SCALE GENOMIC DNA]</scope>
    <source>
        <strain evidence="3">a4</strain>
    </source>
</reference>
<protein>
    <recommendedName>
        <fullName evidence="4">RHS repeat protein</fullName>
    </recommendedName>
</protein>
<dbReference type="Gene3D" id="2.180.10.10">
    <property type="entry name" value="RHS repeat-associated core"/>
    <property type="match status" value="1"/>
</dbReference>
<evidence type="ECO:0008006" key="4">
    <source>
        <dbReference type="Google" id="ProtNLM"/>
    </source>
</evidence>
<evidence type="ECO:0000313" key="2">
    <source>
        <dbReference type="EMBL" id="KAB1153931.1"/>
    </source>
</evidence>
<name>A0A7J5A8N1_9FLAO</name>
<keyword evidence="3" id="KW-1185">Reference proteome</keyword>
<organism evidence="2 3">
    <name type="scientific">Tenacibaculum aiptasiae</name>
    <dbReference type="NCBI Taxonomy" id="426481"/>
    <lineage>
        <taxon>Bacteria</taxon>
        <taxon>Pseudomonadati</taxon>
        <taxon>Bacteroidota</taxon>
        <taxon>Flavobacteriia</taxon>
        <taxon>Flavobacteriales</taxon>
        <taxon>Flavobacteriaceae</taxon>
        <taxon>Tenacibaculum</taxon>
    </lineage>
</organism>
<dbReference type="OrthoDB" id="9765204at2"/>
<evidence type="ECO:0000256" key="1">
    <source>
        <dbReference type="SAM" id="SignalP"/>
    </source>
</evidence>
<keyword evidence="1" id="KW-0732">Signal</keyword>
<dbReference type="Proteomes" id="UP000467305">
    <property type="component" value="Unassembled WGS sequence"/>
</dbReference>
<sequence>MNHSKILIFKLLILLVLTGCSSKAKPKVKNDLTKHELSGNVKSADVFFYHVAKRSKGITKTRGGKTDAYLFNNSGNLLESKSFHGNEYKEITDFAKLNNVGNALDVEKDKDFNLRLKCVFSYNEKDKLKEEIRYNPEGVKTTNIVYEYGDKGERTKVIYYDGANGTIRGETNNTYNDKNELISSVSYGQKYTFEYDNNGNKIQTNCITAKKKYTYKYDSDNNVIEEVKYDLNKNNTMLFKTTFSYNSNGLLIKKADTNPSGDNYENNYIYDDNDNLIEHTTTFTWRKPTKYIFENDKNGNWVKKYKYEGNECLYLWERNIEYYN</sequence>
<dbReference type="EMBL" id="WAAU01000030">
    <property type="protein sequence ID" value="KAB1153931.1"/>
    <property type="molecule type" value="Genomic_DNA"/>
</dbReference>
<dbReference type="AlphaFoldDB" id="A0A7J5A8N1"/>
<feature type="chain" id="PRO_5029540242" description="RHS repeat protein" evidence="1">
    <location>
        <begin position="25"/>
        <end position="324"/>
    </location>
</feature>
<feature type="signal peptide" evidence="1">
    <location>
        <begin position="1"/>
        <end position="24"/>
    </location>
</feature>
<evidence type="ECO:0000313" key="3">
    <source>
        <dbReference type="Proteomes" id="UP000467305"/>
    </source>
</evidence>
<proteinExistence type="predicted"/>
<gene>
    <name evidence="2" type="ORF">F7018_15710</name>
</gene>
<accession>A0A7J5A8N1</accession>
<dbReference type="RefSeq" id="WP_150901051.1">
    <property type="nucleotide sequence ID" value="NZ_WAAU01000030.1"/>
</dbReference>